<dbReference type="PANTHER" id="PTHR13200">
    <property type="entry name" value="EEF1A LYSINE METHYLTRANSFERASE 1"/>
    <property type="match status" value="1"/>
</dbReference>
<dbReference type="GO" id="GO:0003676">
    <property type="term" value="F:nucleic acid binding"/>
    <property type="evidence" value="ECO:0007669"/>
    <property type="project" value="InterPro"/>
</dbReference>
<protein>
    <recommendedName>
        <fullName evidence="5">Protein-lysine N-methyltransferase R5R35_011073</fullName>
        <ecNumber evidence="5">2.1.1.-</ecNumber>
    </recommendedName>
</protein>
<evidence type="ECO:0000256" key="5">
    <source>
        <dbReference type="HAMAP-Rule" id="MF_03187"/>
    </source>
</evidence>
<dbReference type="InterPro" id="IPR029063">
    <property type="entry name" value="SAM-dependent_MTases_sf"/>
</dbReference>
<sequence length="281" mass="31456">MSDDDMPQLSSATLAALQEFYAEQAAEEEKVKAALLDPKTKDQNVFQADWQLSQFWYSEETASALASEAIRVTENRGKIALISCPTLYPKLKSLSPGSLVTLLEYDKRFAVYDGFVYYDYKDPLNLPNEFERSFDVVIADPPFLSEECLSRVSETVKFMAKDKIILCTGAVMQQLAKQLLNLKTPDKTTEQTSRIVDIPLIKERELGEAAASFQNRKVPGHVGVQTSPVSSGARMLESSVSYEQPLRETESSLSDGSNRHWFSRSTVRVDPVYGRPQTSFA</sequence>
<evidence type="ECO:0000256" key="3">
    <source>
        <dbReference type="ARBA" id="ARBA00022603"/>
    </source>
</evidence>
<dbReference type="Pfam" id="PF10237">
    <property type="entry name" value="N6-adenineMlase"/>
    <property type="match status" value="1"/>
</dbReference>
<keyword evidence="2 5" id="KW-0963">Cytoplasm</keyword>
<gene>
    <name evidence="7" type="ORF">R5R35_011073</name>
</gene>
<dbReference type="InterPro" id="IPR041370">
    <property type="entry name" value="Mlase_EEF1AKMT1/ZCCHC4"/>
</dbReference>
<dbReference type="HAMAP" id="MF_03187">
    <property type="entry name" value="Methyltr_EFM5"/>
    <property type="match status" value="1"/>
</dbReference>
<dbReference type="PROSITE" id="PS00092">
    <property type="entry name" value="N6_MTASE"/>
    <property type="match status" value="1"/>
</dbReference>
<evidence type="ECO:0000256" key="6">
    <source>
        <dbReference type="SAM" id="MobiDB-lite"/>
    </source>
</evidence>
<evidence type="ECO:0000313" key="7">
    <source>
        <dbReference type="EMBL" id="KAK7870091.1"/>
    </source>
</evidence>
<dbReference type="InterPro" id="IPR002052">
    <property type="entry name" value="DNA_methylase_N6_adenine_CS"/>
</dbReference>
<evidence type="ECO:0000313" key="8">
    <source>
        <dbReference type="Proteomes" id="UP001378592"/>
    </source>
</evidence>
<dbReference type="GO" id="GO:0032259">
    <property type="term" value="P:methylation"/>
    <property type="evidence" value="ECO:0007669"/>
    <property type="project" value="UniProtKB-KW"/>
</dbReference>
<reference evidence="7 8" key="1">
    <citation type="submission" date="2024-03" db="EMBL/GenBank/DDBJ databases">
        <title>The genome assembly and annotation of the cricket Gryllus longicercus Weissman &amp; Gray.</title>
        <authorList>
            <person name="Szrajer S."/>
            <person name="Gray D."/>
            <person name="Ylla G."/>
        </authorList>
    </citation>
    <scope>NUCLEOTIDE SEQUENCE [LARGE SCALE GENOMIC DNA]</scope>
    <source>
        <strain evidence="7">DAG 2021-001</strain>
        <tissue evidence="7">Whole body minus gut</tissue>
    </source>
</reference>
<dbReference type="GO" id="GO:0016279">
    <property type="term" value="F:protein-lysine N-methyltransferase activity"/>
    <property type="evidence" value="ECO:0007669"/>
    <property type="project" value="UniProtKB-UniRule"/>
</dbReference>
<evidence type="ECO:0000256" key="4">
    <source>
        <dbReference type="ARBA" id="ARBA00022679"/>
    </source>
</evidence>
<feature type="region of interest" description="Disordered" evidence="6">
    <location>
        <begin position="222"/>
        <end position="259"/>
    </location>
</feature>
<keyword evidence="4 5" id="KW-0808">Transferase</keyword>
<accession>A0AAN9ZAG7</accession>
<dbReference type="SUPFAM" id="SSF53335">
    <property type="entry name" value="S-adenosyl-L-methionine-dependent methyltransferases"/>
    <property type="match status" value="1"/>
</dbReference>
<dbReference type="InterPro" id="IPR019369">
    <property type="entry name" value="Efm5/EEF1AKMT1"/>
</dbReference>
<organism evidence="7 8">
    <name type="scientific">Gryllus longicercus</name>
    <dbReference type="NCBI Taxonomy" id="2509291"/>
    <lineage>
        <taxon>Eukaryota</taxon>
        <taxon>Metazoa</taxon>
        <taxon>Ecdysozoa</taxon>
        <taxon>Arthropoda</taxon>
        <taxon>Hexapoda</taxon>
        <taxon>Insecta</taxon>
        <taxon>Pterygota</taxon>
        <taxon>Neoptera</taxon>
        <taxon>Polyneoptera</taxon>
        <taxon>Orthoptera</taxon>
        <taxon>Ensifera</taxon>
        <taxon>Gryllidea</taxon>
        <taxon>Grylloidea</taxon>
        <taxon>Gryllidae</taxon>
        <taxon>Gryllinae</taxon>
        <taxon>Gryllus</taxon>
    </lineage>
</organism>
<proteinExistence type="inferred from homology"/>
<dbReference type="EC" id="2.1.1.-" evidence="5"/>
<evidence type="ECO:0000256" key="1">
    <source>
        <dbReference type="ARBA" id="ARBA00004496"/>
    </source>
</evidence>
<comment type="caution">
    <text evidence="7">The sequence shown here is derived from an EMBL/GenBank/DDBJ whole genome shotgun (WGS) entry which is preliminary data.</text>
</comment>
<comment type="function">
    <text evidence="5">S-adenosyl-L-methionine-dependent protein-lysine N-methyltransferase that methylates elongation factor 1-alpha.</text>
</comment>
<evidence type="ECO:0000256" key="2">
    <source>
        <dbReference type="ARBA" id="ARBA00022490"/>
    </source>
</evidence>
<name>A0AAN9ZAG7_9ORTH</name>
<comment type="similarity">
    <text evidence="5">Belongs to the class I-like SAM-binding methyltransferase superfamily. EFM5 family.</text>
</comment>
<keyword evidence="8" id="KW-1185">Reference proteome</keyword>
<dbReference type="PANTHER" id="PTHR13200:SF0">
    <property type="entry name" value="EEF1A LYSINE METHYLTRANSFERASE 1"/>
    <property type="match status" value="1"/>
</dbReference>
<dbReference type="AlphaFoldDB" id="A0AAN9ZAG7"/>
<dbReference type="EMBL" id="JAZDUA010000064">
    <property type="protein sequence ID" value="KAK7870091.1"/>
    <property type="molecule type" value="Genomic_DNA"/>
</dbReference>
<dbReference type="Proteomes" id="UP001378592">
    <property type="component" value="Unassembled WGS sequence"/>
</dbReference>
<comment type="subcellular location">
    <subcellularLocation>
        <location evidence="1 5">Cytoplasm</location>
    </subcellularLocation>
</comment>
<dbReference type="GO" id="GO:0005737">
    <property type="term" value="C:cytoplasm"/>
    <property type="evidence" value="ECO:0007669"/>
    <property type="project" value="UniProtKB-SubCell"/>
</dbReference>
<keyword evidence="3 5" id="KW-0489">Methyltransferase</keyword>